<dbReference type="Proteomes" id="UP000683925">
    <property type="component" value="Unassembled WGS sequence"/>
</dbReference>
<dbReference type="Pfam" id="PF00400">
    <property type="entry name" value="WD40"/>
    <property type="match status" value="1"/>
</dbReference>
<accession>A0A8S1S3A6</accession>
<reference evidence="2" key="1">
    <citation type="submission" date="2021-01" db="EMBL/GenBank/DDBJ databases">
        <authorList>
            <consortium name="Genoscope - CEA"/>
            <person name="William W."/>
        </authorList>
    </citation>
    <scope>NUCLEOTIDE SEQUENCE</scope>
</reference>
<dbReference type="AlphaFoldDB" id="A0A8S1S3A6"/>
<keyword evidence="3" id="KW-1185">Reference proteome</keyword>
<gene>
    <name evidence="2" type="ORF">POCTA_138.1.T0070087</name>
</gene>
<comment type="caution">
    <text evidence="2">The sequence shown here is derived from an EMBL/GenBank/DDBJ whole genome shotgun (WGS) entry which is preliminary data.</text>
</comment>
<organism evidence="2 3">
    <name type="scientific">Paramecium octaurelia</name>
    <dbReference type="NCBI Taxonomy" id="43137"/>
    <lineage>
        <taxon>Eukaryota</taxon>
        <taxon>Sar</taxon>
        <taxon>Alveolata</taxon>
        <taxon>Ciliophora</taxon>
        <taxon>Intramacronucleata</taxon>
        <taxon>Oligohymenophorea</taxon>
        <taxon>Peniculida</taxon>
        <taxon>Parameciidae</taxon>
        <taxon>Paramecium</taxon>
    </lineage>
</organism>
<proteinExistence type="predicted"/>
<name>A0A8S1S3A6_PAROT</name>
<protein>
    <submittedName>
        <fullName evidence="2">Uncharacterized protein</fullName>
    </submittedName>
</protein>
<dbReference type="InterPro" id="IPR001680">
    <property type="entry name" value="WD40_rpt"/>
</dbReference>
<dbReference type="EMBL" id="CAJJDP010000006">
    <property type="protein sequence ID" value="CAD8135901.1"/>
    <property type="molecule type" value="Genomic_DNA"/>
</dbReference>
<feature type="repeat" description="WD" evidence="1">
    <location>
        <begin position="1"/>
        <end position="23"/>
    </location>
</feature>
<evidence type="ECO:0000313" key="2">
    <source>
        <dbReference type="EMBL" id="CAD8135901.1"/>
    </source>
</evidence>
<dbReference type="OrthoDB" id="3176171at2759"/>
<sequence>MVTGGENRIVKLWKVQNWEPILEFIGHLSFVWKVQFSNHSNLIISQSTKDIRIWNIPSESHKQIFSIQLDYYPNFTLIKW</sequence>
<keyword evidence="1" id="KW-0853">WD repeat</keyword>
<evidence type="ECO:0000256" key="1">
    <source>
        <dbReference type="PROSITE-ProRule" id="PRU00221"/>
    </source>
</evidence>
<evidence type="ECO:0000313" key="3">
    <source>
        <dbReference type="Proteomes" id="UP000683925"/>
    </source>
</evidence>
<dbReference type="PROSITE" id="PS50082">
    <property type="entry name" value="WD_REPEATS_2"/>
    <property type="match status" value="1"/>
</dbReference>